<dbReference type="AlphaFoldDB" id="A0A0L9V9T7"/>
<proteinExistence type="predicted"/>
<sequence length="104" mass="11190">MLQLFLAAMDRDVVLDQLLLLLPAMPSSPYLWLLYAGFEGVRDHGVECASFPIPFSSREHFSYFHPSPCSCSPGPVASPAPAAATDGGRCCFKLTAVAPTSSRE</sequence>
<evidence type="ECO:0000313" key="3">
    <source>
        <dbReference type="Proteomes" id="UP000053144"/>
    </source>
</evidence>
<gene>
    <name evidence="1" type="ORF">LR48_Vigan02g016600</name>
    <name evidence="2" type="ORF">LR48_Vigan09g051900</name>
</gene>
<organism evidence="2 3">
    <name type="scientific">Phaseolus angularis</name>
    <name type="common">Azuki bean</name>
    <name type="synonym">Vigna angularis</name>
    <dbReference type="NCBI Taxonomy" id="3914"/>
    <lineage>
        <taxon>Eukaryota</taxon>
        <taxon>Viridiplantae</taxon>
        <taxon>Streptophyta</taxon>
        <taxon>Embryophyta</taxon>
        <taxon>Tracheophyta</taxon>
        <taxon>Spermatophyta</taxon>
        <taxon>Magnoliopsida</taxon>
        <taxon>eudicotyledons</taxon>
        <taxon>Gunneridae</taxon>
        <taxon>Pentapetalae</taxon>
        <taxon>rosids</taxon>
        <taxon>fabids</taxon>
        <taxon>Fabales</taxon>
        <taxon>Fabaceae</taxon>
        <taxon>Papilionoideae</taxon>
        <taxon>50 kb inversion clade</taxon>
        <taxon>NPAAA clade</taxon>
        <taxon>indigoferoid/millettioid clade</taxon>
        <taxon>Phaseoleae</taxon>
        <taxon>Vigna</taxon>
    </lineage>
</organism>
<dbReference type="Proteomes" id="UP000053144">
    <property type="component" value="Chromosome 2"/>
</dbReference>
<dbReference type="Gramene" id="KOM34016">
    <property type="protein sequence ID" value="KOM34016"/>
    <property type="gene ID" value="LR48_Vigan02g016600"/>
</dbReference>
<evidence type="ECO:0000313" key="1">
    <source>
        <dbReference type="EMBL" id="KOM34016.1"/>
    </source>
</evidence>
<reference evidence="3" key="1">
    <citation type="journal article" date="2015" name="Proc. Natl. Acad. Sci. U.S.A.">
        <title>Genome sequencing of adzuki bean (Vigna angularis) provides insight into high starch and low fat accumulation and domestication.</title>
        <authorList>
            <person name="Yang K."/>
            <person name="Tian Z."/>
            <person name="Chen C."/>
            <person name="Luo L."/>
            <person name="Zhao B."/>
            <person name="Wang Z."/>
            <person name="Yu L."/>
            <person name="Li Y."/>
            <person name="Sun Y."/>
            <person name="Li W."/>
            <person name="Chen Y."/>
            <person name="Li Y."/>
            <person name="Zhang Y."/>
            <person name="Ai D."/>
            <person name="Zhao J."/>
            <person name="Shang C."/>
            <person name="Ma Y."/>
            <person name="Wu B."/>
            <person name="Wang M."/>
            <person name="Gao L."/>
            <person name="Sun D."/>
            <person name="Zhang P."/>
            <person name="Guo F."/>
            <person name="Wang W."/>
            <person name="Li Y."/>
            <person name="Wang J."/>
            <person name="Varshney R.K."/>
            <person name="Wang J."/>
            <person name="Ling H.Q."/>
            <person name="Wan P."/>
        </authorList>
    </citation>
    <scope>NUCLEOTIDE SEQUENCE</scope>
    <source>
        <strain evidence="3">cv. Jingnong 6</strain>
    </source>
</reference>
<dbReference type="EMBL" id="CM003379">
    <property type="protein sequence ID" value="KOM51860.1"/>
    <property type="molecule type" value="Genomic_DNA"/>
</dbReference>
<dbReference type="Gramene" id="KOM51860">
    <property type="protein sequence ID" value="KOM51860"/>
    <property type="gene ID" value="LR48_Vigan09g051900"/>
</dbReference>
<protein>
    <submittedName>
        <fullName evidence="2">Uncharacterized protein</fullName>
    </submittedName>
</protein>
<accession>A0A0L9V9T7</accession>
<name>A0A0L9V9T7_PHAAN</name>
<dbReference type="Proteomes" id="UP000053144">
    <property type="component" value="Chromosome 9"/>
</dbReference>
<reference evidence="2" key="2">
    <citation type="submission" date="2015-02" db="EMBL/GenBank/DDBJ databases">
        <authorList>
            <person name="Chooi Y.-H."/>
        </authorList>
    </citation>
    <scope>NUCLEOTIDE SEQUENCE</scope>
    <source>
        <tissue evidence="2">Seedling</tissue>
    </source>
</reference>
<dbReference type="EMBL" id="CM003372">
    <property type="protein sequence ID" value="KOM34016.1"/>
    <property type="molecule type" value="Genomic_DNA"/>
</dbReference>
<evidence type="ECO:0000313" key="2">
    <source>
        <dbReference type="EMBL" id="KOM51860.1"/>
    </source>
</evidence>